<accession>A0A1C3VS86</accession>
<dbReference type="Proteomes" id="UP000199205">
    <property type="component" value="Unassembled WGS sequence"/>
</dbReference>
<organism evidence="1 2">
    <name type="scientific">Rhizobium lusitanum</name>
    <dbReference type="NCBI Taxonomy" id="293958"/>
    <lineage>
        <taxon>Bacteria</taxon>
        <taxon>Pseudomonadati</taxon>
        <taxon>Pseudomonadota</taxon>
        <taxon>Alphaproteobacteria</taxon>
        <taxon>Hyphomicrobiales</taxon>
        <taxon>Rhizobiaceae</taxon>
        <taxon>Rhizobium/Agrobacterium group</taxon>
        <taxon>Rhizobium</taxon>
    </lineage>
</organism>
<sequence>MTISESIIKAAHEGIEAQPSVSDIEKAARAIADRLGFNPDVMVCAREPQRVNHLLWVAPKAEHTFPLWTYFTREAEAALSAVTK</sequence>
<dbReference type="RefSeq" id="WP_092574000.1">
    <property type="nucleotide sequence ID" value="NZ_FMAF01000006.1"/>
</dbReference>
<name>A0A1C3VS86_9HYPH</name>
<proteinExistence type="predicted"/>
<reference evidence="1 2" key="1">
    <citation type="submission" date="2016-08" db="EMBL/GenBank/DDBJ databases">
        <authorList>
            <person name="Seilhamer J.J."/>
        </authorList>
    </citation>
    <scope>NUCLEOTIDE SEQUENCE [LARGE SCALE GENOMIC DNA]</scope>
    <source>
        <strain evidence="1 2">P1-7</strain>
    </source>
</reference>
<dbReference type="EMBL" id="FMAF01000006">
    <property type="protein sequence ID" value="SCB30374.1"/>
    <property type="molecule type" value="Genomic_DNA"/>
</dbReference>
<dbReference type="AlphaFoldDB" id="A0A1C3VS86"/>
<evidence type="ECO:0000313" key="2">
    <source>
        <dbReference type="Proteomes" id="UP000199205"/>
    </source>
</evidence>
<evidence type="ECO:0000313" key="1">
    <source>
        <dbReference type="EMBL" id="SCB30374.1"/>
    </source>
</evidence>
<protein>
    <submittedName>
        <fullName evidence="1">Uncharacterized protein</fullName>
    </submittedName>
</protein>
<gene>
    <name evidence="1" type="ORF">GA0061101_106101</name>
</gene>